<keyword evidence="3" id="KW-0206">Cytoskeleton</keyword>
<evidence type="ECO:0000256" key="3">
    <source>
        <dbReference type="ARBA" id="ARBA00023212"/>
    </source>
</evidence>
<dbReference type="FunCoup" id="A0A3Q3L049">
    <property type="interactions" value="743"/>
</dbReference>
<dbReference type="STRING" id="205130.ENSMAMP00000006912"/>
<accession>A0A3Q3L049</accession>
<evidence type="ECO:0000256" key="5">
    <source>
        <dbReference type="SAM" id="MobiDB-lite"/>
    </source>
</evidence>
<reference evidence="7" key="2">
    <citation type="submission" date="2025-09" db="UniProtKB">
        <authorList>
            <consortium name="Ensembl"/>
        </authorList>
    </citation>
    <scope>IDENTIFICATION</scope>
</reference>
<feature type="region of interest" description="Disordered" evidence="5">
    <location>
        <begin position="1"/>
        <end position="129"/>
    </location>
</feature>
<organism evidence="7 8">
    <name type="scientific">Mastacembelus armatus</name>
    <name type="common">zig-zag eel</name>
    <dbReference type="NCBI Taxonomy" id="205130"/>
    <lineage>
        <taxon>Eukaryota</taxon>
        <taxon>Metazoa</taxon>
        <taxon>Chordata</taxon>
        <taxon>Craniata</taxon>
        <taxon>Vertebrata</taxon>
        <taxon>Euteleostomi</taxon>
        <taxon>Actinopterygii</taxon>
        <taxon>Neopterygii</taxon>
        <taxon>Teleostei</taxon>
        <taxon>Neoteleostei</taxon>
        <taxon>Acanthomorphata</taxon>
        <taxon>Anabantaria</taxon>
        <taxon>Synbranchiformes</taxon>
        <taxon>Mastacembelidae</taxon>
        <taxon>Mastacembelus</taxon>
    </lineage>
</organism>
<dbReference type="GeneID" id="113140896"/>
<dbReference type="GeneTree" id="ENSGT00940000167671"/>
<reference evidence="7" key="1">
    <citation type="submission" date="2025-08" db="UniProtKB">
        <authorList>
            <consortium name="Ensembl"/>
        </authorList>
    </citation>
    <scope>IDENTIFICATION</scope>
</reference>
<name>A0A3Q3L049_9TELE</name>
<dbReference type="InParanoid" id="A0A3Q3L049"/>
<dbReference type="Ensembl" id="ENSMAMT00000007101.2">
    <property type="protein sequence ID" value="ENSMAMP00000006912.1"/>
    <property type="gene ID" value="ENSMAMG00000004709.2"/>
</dbReference>
<dbReference type="RefSeq" id="XP_026180789.1">
    <property type="nucleotide sequence ID" value="XM_026325004.1"/>
</dbReference>
<dbReference type="InterPro" id="IPR033590">
    <property type="entry name" value="PPP1R35"/>
</dbReference>
<evidence type="ECO:0000313" key="8">
    <source>
        <dbReference type="Proteomes" id="UP000261640"/>
    </source>
</evidence>
<dbReference type="OrthoDB" id="8942190at2759"/>
<proteinExistence type="inferred from homology"/>
<feature type="domain" description="Protein phosphatase 1 regulatory subunit 35 C-terminal" evidence="6">
    <location>
        <begin position="138"/>
        <end position="275"/>
    </location>
</feature>
<evidence type="ECO:0000259" key="6">
    <source>
        <dbReference type="Pfam" id="PF15503"/>
    </source>
</evidence>
<dbReference type="PANTHER" id="PTHR28625">
    <property type="entry name" value="PROTEIN PHOSPHATASE 1 REGULATORY SUBUNIT 35"/>
    <property type="match status" value="1"/>
</dbReference>
<dbReference type="AlphaFoldDB" id="A0A3Q3L049"/>
<evidence type="ECO:0000256" key="1">
    <source>
        <dbReference type="ARBA" id="ARBA00004114"/>
    </source>
</evidence>
<protein>
    <submittedName>
        <fullName evidence="7">Protein phosphatase 1, regulatory subunit 35</fullName>
    </submittedName>
</protein>
<dbReference type="PANTHER" id="PTHR28625:SF1">
    <property type="entry name" value="PROTEIN PHOSPHATASE 1 REGULATORY SUBUNIT 35"/>
    <property type="match status" value="1"/>
</dbReference>
<dbReference type="GO" id="GO:0005814">
    <property type="term" value="C:centriole"/>
    <property type="evidence" value="ECO:0007669"/>
    <property type="project" value="UniProtKB-SubCell"/>
</dbReference>
<comment type="subcellular location">
    <subcellularLocation>
        <location evidence="1">Cytoplasm</location>
        <location evidence="1">Cytoskeleton</location>
        <location evidence="1">Microtubule organizing center</location>
        <location evidence="1">Centrosome</location>
        <location evidence="1">Centriole</location>
    </subcellularLocation>
</comment>
<comment type="similarity">
    <text evidence="4">Belongs to the PPP1R35 family.</text>
</comment>
<dbReference type="Proteomes" id="UP000261640">
    <property type="component" value="Unplaced"/>
</dbReference>
<evidence type="ECO:0000256" key="2">
    <source>
        <dbReference type="ARBA" id="ARBA00022490"/>
    </source>
</evidence>
<evidence type="ECO:0000313" key="7">
    <source>
        <dbReference type="Ensembl" id="ENSMAMP00000006912.1"/>
    </source>
</evidence>
<feature type="compositionally biased region" description="Basic and acidic residues" evidence="5">
    <location>
        <begin position="59"/>
        <end position="68"/>
    </location>
</feature>
<keyword evidence="2" id="KW-0963">Cytoplasm</keyword>
<dbReference type="GO" id="GO:0045724">
    <property type="term" value="P:positive regulation of cilium assembly"/>
    <property type="evidence" value="ECO:0007669"/>
    <property type="project" value="TreeGrafter"/>
</dbReference>
<evidence type="ECO:0000256" key="4">
    <source>
        <dbReference type="ARBA" id="ARBA00029452"/>
    </source>
</evidence>
<sequence length="283" mass="31555">MRSSASFLSPPPSPHPAPFPLPSASSVTHCPELDLSVMLSPAPNLGHTHPKPRPLKASHQMEHTELKSHSRGHARRKKNTQKVCSEEPLVITVTAEPHITVSQRSQRRSTGHHNGPRESVEPLSATSNQDPACLERAELNTTLALKAELQSLQGVVFNSQKAIQETLRSEKTKHLINTRATEVVNVSRSQNLFKSLVSIRVQEDQLISQVMQDRLSLAPPTHCPDNKEADGPSLLPFMTSDLFRQKPLAPEEGSVDCKLHPTPYPTQLTFDLFRRKRRWEAMP</sequence>
<dbReference type="Pfam" id="PF15503">
    <property type="entry name" value="PPP1R35_C"/>
    <property type="match status" value="1"/>
</dbReference>
<feature type="compositionally biased region" description="Basic residues" evidence="5">
    <location>
        <begin position="69"/>
        <end position="80"/>
    </location>
</feature>
<feature type="compositionally biased region" description="Pro residues" evidence="5">
    <location>
        <begin position="9"/>
        <end position="21"/>
    </location>
</feature>
<dbReference type="RefSeq" id="XP_026180788.1">
    <property type="nucleotide sequence ID" value="XM_026325003.1"/>
</dbReference>
<dbReference type="InterPro" id="IPR029135">
    <property type="entry name" value="PPP1R35_C"/>
</dbReference>
<dbReference type="CTD" id="221908"/>
<dbReference type="GO" id="GO:1903724">
    <property type="term" value="P:positive regulation of centriole elongation"/>
    <property type="evidence" value="ECO:0007669"/>
    <property type="project" value="TreeGrafter"/>
</dbReference>
<dbReference type="GO" id="GO:0019902">
    <property type="term" value="F:phosphatase binding"/>
    <property type="evidence" value="ECO:0007669"/>
    <property type="project" value="InterPro"/>
</dbReference>
<keyword evidence="8" id="KW-1185">Reference proteome</keyword>